<feature type="compositionally biased region" description="Polar residues" evidence="2">
    <location>
        <begin position="1100"/>
        <end position="1109"/>
    </location>
</feature>
<dbReference type="EMBL" id="KZ452012">
    <property type="protein sequence ID" value="PKA51890.1"/>
    <property type="molecule type" value="Genomic_DNA"/>
</dbReference>
<name>A0A2I0A8K9_9ASPA</name>
<feature type="compositionally biased region" description="Basic and acidic residues" evidence="2">
    <location>
        <begin position="592"/>
        <end position="603"/>
    </location>
</feature>
<dbReference type="AlphaFoldDB" id="A0A2I0A8K9"/>
<dbReference type="Proteomes" id="UP000236161">
    <property type="component" value="Unassembled WGS sequence"/>
</dbReference>
<sequence length="1194" mass="131473">MAANGKLDSSSSSPDGSIYANGQRGPYVSIPLEKSASFRDASDRMLLSSPGTSKSSATSFQVDIASYLQSIVSDMKTILADQKLNRPGEMKRAISSIFGASFEDSSSVMSGIKPLTSSSVEEIKRFKNNLQENFNKARDRAKAFGEASLKIEKYCHSVLKKRSRVDSLCERSSRIYQVGSITKSEPQNFLSGCVLEIGSQRLEEKGKIVGVPNRRIRTSLVEANGSSRTSGLLERDKDMLRPSNSGGAQMDENERPFSTGSDGWEKSKMKKKRSLIKSDASTSLGLVRPQGPDQEPKRGMQKLGIDSRPRVNYAHSIRSGSDNITSMVAKSDSSTQQNGPGVRSRKDQNTVSLPNERSNSREDSSAAGPLLKFGSARGPRSNSSALSKTSPNVLRAANADDVELPQAAEKFNLGLINRKRSVSVRSSSPPVGQWAVQRPQKFSRSSRRSSLSPLLSSHDEPAASETQDEAPISHDGLGLGRRPSLNSSQQSRMSLASGSLSESEESGAQENRPKVKGKKCIETDNKYGQTIQKFANLISPTRKNRISVEDGSGDGDQMQRKIGRGFITARSPMSARIDKLGDAITIKQQRSARHDSERVESKPGRPPIKKSAERKGYTRPRQSINLLSLEPPEETADDHEELVTAAKAALNAGRICSTFWKQVEPVFRFVSPEDTSFLTELIQLTLDSAARINDLGDDSQNLKVEHRHSPLSSARVVNSNVLCNGIELNGSESETKFEQQGILVEPFGEQFRSQSRQYSGVSICQALLSAIIGEDDMENISKNMDYDEAYIHHDSFGPPFELNKGLKTKDLNLQLQDDNLSTGIASYGYKVDANWSICGEVSLARSGANGILFKNQATPFNTACTEFQYSQMTINERLILELSEIGLYPEPVPDLTNRDDEDVKEGIHILEEKLNQQVASRKKLLLKLEKAVLHAKELQQRELQCQAMSQLVLMAYERYKAYWGHSASGNKNVTKSAKYAALAFIKRTLARCQKFEETGISCFNDPILKDILLKASNGGSNSQVIDNTAHARPLNQHPEITFNKEDNSLSNRVKKRELLLDDVVGNSLSSGAKGKRSERDRDRDGKVHNRERKNKKQKLKTAQLSTSSPPAIRGVADKDDSSFPHATNTKKSSNGNDALDLSHLQIPDMDVGDFGGQAQDLDSWLNFEEEGLQELDCVGLEIPMDDLSEVHLMI</sequence>
<dbReference type="PANTHER" id="PTHR31115">
    <property type="entry name" value="OS05G0107300 PROTEIN"/>
    <property type="match status" value="1"/>
</dbReference>
<feature type="compositionally biased region" description="Basic residues" evidence="2">
    <location>
        <begin position="1089"/>
        <end position="1099"/>
    </location>
</feature>
<organism evidence="3 4">
    <name type="scientific">Apostasia shenzhenica</name>
    <dbReference type="NCBI Taxonomy" id="1088818"/>
    <lineage>
        <taxon>Eukaryota</taxon>
        <taxon>Viridiplantae</taxon>
        <taxon>Streptophyta</taxon>
        <taxon>Embryophyta</taxon>
        <taxon>Tracheophyta</taxon>
        <taxon>Spermatophyta</taxon>
        <taxon>Magnoliopsida</taxon>
        <taxon>Liliopsida</taxon>
        <taxon>Asparagales</taxon>
        <taxon>Orchidaceae</taxon>
        <taxon>Apostasioideae</taxon>
        <taxon>Apostasia</taxon>
    </lineage>
</organism>
<feature type="region of interest" description="Disordered" evidence="2">
    <location>
        <begin position="223"/>
        <end position="392"/>
    </location>
</feature>
<dbReference type="OrthoDB" id="1915143at2759"/>
<protein>
    <submittedName>
        <fullName evidence="3">Uncharacterized protein</fullName>
    </submittedName>
</protein>
<keyword evidence="1" id="KW-0175">Coiled coil</keyword>
<dbReference type="PANTHER" id="PTHR31115:SF3">
    <property type="entry name" value="EXPRESSED PROTEIN"/>
    <property type="match status" value="1"/>
</dbReference>
<accession>A0A2I0A8K9</accession>
<feature type="region of interest" description="Disordered" evidence="2">
    <location>
        <begin position="1"/>
        <end position="25"/>
    </location>
</feature>
<feature type="compositionally biased region" description="Polar residues" evidence="2">
    <location>
        <begin position="484"/>
        <end position="493"/>
    </location>
</feature>
<keyword evidence="4" id="KW-1185">Reference proteome</keyword>
<feature type="compositionally biased region" description="Polar residues" evidence="2">
    <location>
        <begin position="380"/>
        <end position="392"/>
    </location>
</feature>
<evidence type="ECO:0000256" key="2">
    <source>
        <dbReference type="SAM" id="MobiDB-lite"/>
    </source>
</evidence>
<feature type="region of interest" description="Disordered" evidence="2">
    <location>
        <begin position="1067"/>
        <end position="1140"/>
    </location>
</feature>
<feature type="region of interest" description="Disordered" evidence="2">
    <location>
        <begin position="422"/>
        <end position="520"/>
    </location>
</feature>
<feature type="compositionally biased region" description="Polar residues" evidence="2">
    <location>
        <begin position="318"/>
        <end position="339"/>
    </location>
</feature>
<feature type="compositionally biased region" description="Basic and acidic residues" evidence="2">
    <location>
        <begin position="1075"/>
        <end position="1088"/>
    </location>
</feature>
<evidence type="ECO:0000256" key="1">
    <source>
        <dbReference type="SAM" id="Coils"/>
    </source>
</evidence>
<evidence type="ECO:0000313" key="3">
    <source>
        <dbReference type="EMBL" id="PKA51890.1"/>
    </source>
</evidence>
<dbReference type="STRING" id="1088818.A0A2I0A8K9"/>
<feature type="coiled-coil region" evidence="1">
    <location>
        <begin position="120"/>
        <end position="147"/>
    </location>
</feature>
<gene>
    <name evidence="3" type="ORF">AXF42_Ash008119</name>
</gene>
<feature type="compositionally biased region" description="Polar residues" evidence="2">
    <location>
        <begin position="1124"/>
        <end position="1136"/>
    </location>
</feature>
<proteinExistence type="predicted"/>
<reference evidence="3 4" key="1">
    <citation type="journal article" date="2017" name="Nature">
        <title>The Apostasia genome and the evolution of orchids.</title>
        <authorList>
            <person name="Zhang G.Q."/>
            <person name="Liu K.W."/>
            <person name="Li Z."/>
            <person name="Lohaus R."/>
            <person name="Hsiao Y.Y."/>
            <person name="Niu S.C."/>
            <person name="Wang J.Y."/>
            <person name="Lin Y.C."/>
            <person name="Xu Q."/>
            <person name="Chen L.J."/>
            <person name="Yoshida K."/>
            <person name="Fujiwara S."/>
            <person name="Wang Z.W."/>
            <person name="Zhang Y.Q."/>
            <person name="Mitsuda N."/>
            <person name="Wang M."/>
            <person name="Liu G.H."/>
            <person name="Pecoraro L."/>
            <person name="Huang H.X."/>
            <person name="Xiao X.J."/>
            <person name="Lin M."/>
            <person name="Wu X.Y."/>
            <person name="Wu W.L."/>
            <person name="Chen Y.Y."/>
            <person name="Chang S.B."/>
            <person name="Sakamoto S."/>
            <person name="Ohme-Takagi M."/>
            <person name="Yagi M."/>
            <person name="Zeng S.J."/>
            <person name="Shen C.Y."/>
            <person name="Yeh C.M."/>
            <person name="Luo Y.B."/>
            <person name="Tsai W.C."/>
            <person name="Van de Peer Y."/>
            <person name="Liu Z.J."/>
        </authorList>
    </citation>
    <scope>NUCLEOTIDE SEQUENCE [LARGE SCALE GENOMIC DNA]</scope>
    <source>
        <strain evidence="4">cv. Shenzhen</strain>
        <tissue evidence="3">Stem</tissue>
    </source>
</reference>
<evidence type="ECO:0000313" key="4">
    <source>
        <dbReference type="Proteomes" id="UP000236161"/>
    </source>
</evidence>
<feature type="region of interest" description="Disordered" evidence="2">
    <location>
        <begin position="583"/>
        <end position="625"/>
    </location>
</feature>